<evidence type="ECO:0000256" key="2">
    <source>
        <dbReference type="ARBA" id="ARBA00022801"/>
    </source>
</evidence>
<feature type="compositionally biased region" description="Acidic residues" evidence="3">
    <location>
        <begin position="118"/>
        <end position="130"/>
    </location>
</feature>
<gene>
    <name evidence="5" type="ORF">Q5H94_02105</name>
</gene>
<evidence type="ECO:0000313" key="6">
    <source>
        <dbReference type="Proteomes" id="UP001176468"/>
    </source>
</evidence>
<dbReference type="InterPro" id="IPR014905">
    <property type="entry name" value="HIRAN"/>
</dbReference>
<proteinExistence type="predicted"/>
<dbReference type="Proteomes" id="UP001176468">
    <property type="component" value="Unassembled WGS sequence"/>
</dbReference>
<dbReference type="Gene3D" id="3.30.70.2330">
    <property type="match status" value="1"/>
</dbReference>
<protein>
    <submittedName>
        <fullName evidence="5">HIRAN domain-containing protein</fullName>
    </submittedName>
</protein>
<dbReference type="Pfam" id="PF08797">
    <property type="entry name" value="HIRAN"/>
    <property type="match status" value="1"/>
</dbReference>
<dbReference type="RefSeq" id="WP_304559508.1">
    <property type="nucleotide sequence ID" value="NZ_JAUQSZ010000001.1"/>
</dbReference>
<reference evidence="5" key="1">
    <citation type="submission" date="2023-07" db="EMBL/GenBank/DDBJ databases">
        <authorList>
            <person name="Kim M.K."/>
        </authorList>
    </citation>
    <scope>NUCLEOTIDE SEQUENCE</scope>
    <source>
        <strain evidence="5">CA1-15</strain>
    </source>
</reference>
<keyword evidence="1" id="KW-0479">Metal-binding</keyword>
<evidence type="ECO:0000256" key="1">
    <source>
        <dbReference type="ARBA" id="ARBA00022723"/>
    </source>
</evidence>
<organism evidence="5 6">
    <name type="scientific">Sphingomonas immobilis</name>
    <dbReference type="NCBI Taxonomy" id="3063997"/>
    <lineage>
        <taxon>Bacteria</taxon>
        <taxon>Pseudomonadati</taxon>
        <taxon>Pseudomonadota</taxon>
        <taxon>Alphaproteobacteria</taxon>
        <taxon>Sphingomonadales</taxon>
        <taxon>Sphingomonadaceae</taxon>
        <taxon>Sphingomonas</taxon>
    </lineage>
</organism>
<evidence type="ECO:0000259" key="4">
    <source>
        <dbReference type="Pfam" id="PF08797"/>
    </source>
</evidence>
<sequence length="130" mass="14197">MRALSLAVVGSQYENKRGPTRRFAIEACSPGDPIELRSEPKNPADPYAVAVFDAAGVQMGYLTAERAPWIGGMILDGREIAAVFQHSTSWGAVIRVAFDGEVPLLEGLSTAERRAPEEPDFYPDEIYPDD</sequence>
<name>A0ABT8ZU57_9SPHN</name>
<feature type="region of interest" description="Disordered" evidence="3">
    <location>
        <begin position="109"/>
        <end position="130"/>
    </location>
</feature>
<dbReference type="EMBL" id="JAUQSZ010000001">
    <property type="protein sequence ID" value="MDO7841108.1"/>
    <property type="molecule type" value="Genomic_DNA"/>
</dbReference>
<keyword evidence="2" id="KW-0378">Hydrolase</keyword>
<evidence type="ECO:0000313" key="5">
    <source>
        <dbReference type="EMBL" id="MDO7841108.1"/>
    </source>
</evidence>
<keyword evidence="6" id="KW-1185">Reference proteome</keyword>
<feature type="domain" description="HIRAN" evidence="4">
    <location>
        <begin position="4"/>
        <end position="75"/>
    </location>
</feature>
<comment type="caution">
    <text evidence="5">The sequence shown here is derived from an EMBL/GenBank/DDBJ whole genome shotgun (WGS) entry which is preliminary data.</text>
</comment>
<evidence type="ECO:0000256" key="3">
    <source>
        <dbReference type="SAM" id="MobiDB-lite"/>
    </source>
</evidence>
<accession>A0ABT8ZU57</accession>